<dbReference type="Pfam" id="PF13505">
    <property type="entry name" value="OMP_b-brl"/>
    <property type="match status" value="1"/>
</dbReference>
<dbReference type="AlphaFoldDB" id="A0A1Y0EAE4"/>
<evidence type="ECO:0000256" key="5">
    <source>
        <dbReference type="SAM" id="SignalP"/>
    </source>
</evidence>
<dbReference type="PANTHER" id="PTHR34001">
    <property type="entry name" value="BLL7405 PROTEIN"/>
    <property type="match status" value="1"/>
</dbReference>
<dbReference type="GO" id="GO:0016020">
    <property type="term" value="C:membrane"/>
    <property type="evidence" value="ECO:0007669"/>
    <property type="project" value="UniProtKB-SubCell"/>
</dbReference>
<evidence type="ECO:0000259" key="6">
    <source>
        <dbReference type="Pfam" id="PF13505"/>
    </source>
</evidence>
<feature type="signal peptide" evidence="5">
    <location>
        <begin position="1"/>
        <end position="20"/>
    </location>
</feature>
<comment type="subcellular location">
    <subcellularLocation>
        <location evidence="1">Membrane</location>
    </subcellularLocation>
</comment>
<dbReference type="SUPFAM" id="SSF56925">
    <property type="entry name" value="OMPA-like"/>
    <property type="match status" value="1"/>
</dbReference>
<dbReference type="EMBL" id="CP021431">
    <property type="protein sequence ID" value="ARU00594.1"/>
    <property type="molecule type" value="Genomic_DNA"/>
</dbReference>
<evidence type="ECO:0000256" key="3">
    <source>
        <dbReference type="ARBA" id="ARBA00023136"/>
    </source>
</evidence>
<reference evidence="7 8" key="1">
    <citation type="submission" date="2017-05" db="EMBL/GenBank/DDBJ databases">
        <title>Genome Sequence of Loktanella vestfoldensis Strain SMR4r Isolated from a Culture of the Diatom Skeletonema marinoi.</title>
        <authorList>
            <person name="Topel M."/>
            <person name="Pinder M.I.M."/>
            <person name="Johansson O.N."/>
            <person name="Kourtchenko O."/>
            <person name="Godhe A."/>
            <person name="Clarke A.K."/>
        </authorList>
    </citation>
    <scope>NUCLEOTIDE SEQUENCE [LARGE SCALE GENOMIC DNA]</scope>
    <source>
        <strain evidence="7 8">SMR4r</strain>
    </source>
</reference>
<feature type="chain" id="PRO_5011012178" evidence="5">
    <location>
        <begin position="21"/>
        <end position="205"/>
    </location>
</feature>
<name>A0A1Y0EAE4_9RHOB</name>
<evidence type="ECO:0000256" key="1">
    <source>
        <dbReference type="ARBA" id="ARBA00004370"/>
    </source>
</evidence>
<dbReference type="InterPro" id="IPR051692">
    <property type="entry name" value="OMP-like"/>
</dbReference>
<proteinExistence type="inferred from homology"/>
<organism evidence="7 8">
    <name type="scientific">Yoonia vestfoldensis</name>
    <dbReference type="NCBI Taxonomy" id="245188"/>
    <lineage>
        <taxon>Bacteria</taxon>
        <taxon>Pseudomonadati</taxon>
        <taxon>Pseudomonadota</taxon>
        <taxon>Alphaproteobacteria</taxon>
        <taxon>Rhodobacterales</taxon>
        <taxon>Paracoccaceae</taxon>
        <taxon>Yoonia</taxon>
    </lineage>
</organism>
<dbReference type="InterPro" id="IPR027385">
    <property type="entry name" value="Beta-barrel_OMP"/>
</dbReference>
<feature type="domain" description="Outer membrane protein beta-barrel" evidence="6">
    <location>
        <begin position="37"/>
        <end position="205"/>
    </location>
</feature>
<gene>
    <name evidence="7" type="ORF">LOKVESSMR4R_01271</name>
</gene>
<comment type="similarity">
    <text evidence="4">Belongs to the Omp25/RopB family.</text>
</comment>
<evidence type="ECO:0000313" key="7">
    <source>
        <dbReference type="EMBL" id="ARU00594.1"/>
    </source>
</evidence>
<evidence type="ECO:0000313" key="8">
    <source>
        <dbReference type="Proteomes" id="UP000195273"/>
    </source>
</evidence>
<sequence length="205" mass="21183">MTTKFKFAALTTLTAPLALAAGMATAGGLAEPVETVAPTPVIAAPVVVSTNWTGFYAGGQLGYADVTGSGTTDDVDGAIYGVHAGYMHDLGTVVLGAEVDYDLSSIDNVAGTGDLDDILRVKARVGYDAGAFLPYVTGGVVRANTSGPDLEVEGDFYGLGVAYKFADNITFGGEVLQHKFYEADATSLTDTLRATTATARVSYQF</sequence>
<evidence type="ECO:0000256" key="2">
    <source>
        <dbReference type="ARBA" id="ARBA00022729"/>
    </source>
</evidence>
<dbReference type="Gene3D" id="2.40.160.20">
    <property type="match status" value="1"/>
</dbReference>
<dbReference type="KEGG" id="lvs:LOKVESSMR4R_01271"/>
<keyword evidence="3" id="KW-0472">Membrane</keyword>
<keyword evidence="2 5" id="KW-0732">Signal</keyword>
<dbReference type="InterPro" id="IPR011250">
    <property type="entry name" value="OMP/PagP_B-barrel"/>
</dbReference>
<dbReference type="OrthoDB" id="268975at2"/>
<accession>A0A1Y0EAE4</accession>
<protein>
    <submittedName>
        <fullName evidence="7">Outer membrane protein beta-barrel domain protein</fullName>
    </submittedName>
</protein>
<dbReference type="RefSeq" id="WP_087206790.1">
    <property type="nucleotide sequence ID" value="NZ_CP021431.1"/>
</dbReference>
<dbReference type="PANTHER" id="PTHR34001:SF3">
    <property type="entry name" value="BLL7405 PROTEIN"/>
    <property type="match status" value="1"/>
</dbReference>
<keyword evidence="8" id="KW-1185">Reference proteome</keyword>
<evidence type="ECO:0000256" key="4">
    <source>
        <dbReference type="ARBA" id="ARBA00038306"/>
    </source>
</evidence>
<dbReference type="Proteomes" id="UP000195273">
    <property type="component" value="Chromosome"/>
</dbReference>